<evidence type="ECO:0000313" key="3">
    <source>
        <dbReference type="Proteomes" id="UP001223420"/>
    </source>
</evidence>
<reference evidence="2" key="1">
    <citation type="submission" date="2023-07" db="EMBL/GenBank/DDBJ databases">
        <title>Genomic Encyclopedia of Type Strains, Phase IV (KMG-IV): sequencing the most valuable type-strain genomes for metagenomic binning, comparative biology and taxonomic classification.</title>
        <authorList>
            <person name="Goeker M."/>
        </authorList>
    </citation>
    <scope>NUCLEOTIDE SEQUENCE</scope>
    <source>
        <strain evidence="2">DSM 19569</strain>
    </source>
</reference>
<evidence type="ECO:0000256" key="1">
    <source>
        <dbReference type="SAM" id="MobiDB-lite"/>
    </source>
</evidence>
<organism evidence="2 3">
    <name type="scientific">Methylobacterium brachiatum</name>
    <dbReference type="NCBI Taxonomy" id="269660"/>
    <lineage>
        <taxon>Bacteria</taxon>
        <taxon>Pseudomonadati</taxon>
        <taxon>Pseudomonadota</taxon>
        <taxon>Alphaproteobacteria</taxon>
        <taxon>Hyphomicrobiales</taxon>
        <taxon>Methylobacteriaceae</taxon>
        <taxon>Methylobacterium</taxon>
    </lineage>
</organism>
<dbReference type="Proteomes" id="UP001223420">
    <property type="component" value="Unassembled WGS sequence"/>
</dbReference>
<protein>
    <submittedName>
        <fullName evidence="2">Uncharacterized protein</fullName>
    </submittedName>
</protein>
<accession>A0AAJ1TSU8</accession>
<proteinExistence type="predicted"/>
<sequence>MTLEEARALFFPNGPLTVKSLRSAVRLGQLASASIAGRLYTTPSAVRSLLEPQLRRDAKDTCGSAESMDDRRSPRSDREAEVPSVARRRGRKPKLLHRSW</sequence>
<feature type="region of interest" description="Disordered" evidence="1">
    <location>
        <begin position="51"/>
        <end position="100"/>
    </location>
</feature>
<gene>
    <name evidence="2" type="ORF">QO001_001590</name>
</gene>
<feature type="compositionally biased region" description="Basic and acidic residues" evidence="1">
    <location>
        <begin position="68"/>
        <end position="81"/>
    </location>
</feature>
<comment type="caution">
    <text evidence="2">The sequence shown here is derived from an EMBL/GenBank/DDBJ whole genome shotgun (WGS) entry which is preliminary data.</text>
</comment>
<evidence type="ECO:0000313" key="2">
    <source>
        <dbReference type="EMBL" id="MDQ0542672.1"/>
    </source>
</evidence>
<dbReference type="AlphaFoldDB" id="A0AAJ1TSU8"/>
<feature type="compositionally biased region" description="Basic residues" evidence="1">
    <location>
        <begin position="86"/>
        <end position="100"/>
    </location>
</feature>
<dbReference type="EMBL" id="JAUSWL010000002">
    <property type="protein sequence ID" value="MDQ0542672.1"/>
    <property type="molecule type" value="Genomic_DNA"/>
</dbReference>
<name>A0AAJ1TSU8_9HYPH</name>